<dbReference type="Pfam" id="PF07687">
    <property type="entry name" value="M20_dimer"/>
    <property type="match status" value="1"/>
</dbReference>
<evidence type="ECO:0000256" key="1">
    <source>
        <dbReference type="ARBA" id="ARBA00001947"/>
    </source>
</evidence>
<dbReference type="PANTHER" id="PTHR43808:SF31">
    <property type="entry name" value="N-ACETYL-L-CITRULLINE DEACETYLASE"/>
    <property type="match status" value="1"/>
</dbReference>
<dbReference type="EMBL" id="QXIS01000032">
    <property type="protein sequence ID" value="RIE05795.1"/>
    <property type="molecule type" value="Genomic_DNA"/>
</dbReference>
<evidence type="ECO:0000256" key="2">
    <source>
        <dbReference type="ARBA" id="ARBA00006247"/>
    </source>
</evidence>
<keyword evidence="3" id="KW-0645">Protease</keyword>
<keyword evidence="4" id="KW-0479">Metal-binding</keyword>
<dbReference type="GO" id="GO:0008270">
    <property type="term" value="F:zinc ion binding"/>
    <property type="evidence" value="ECO:0007669"/>
    <property type="project" value="InterPro"/>
</dbReference>
<accession>A0A398CT51</accession>
<dbReference type="GO" id="GO:0006526">
    <property type="term" value="P:L-arginine biosynthetic process"/>
    <property type="evidence" value="ECO:0007669"/>
    <property type="project" value="TreeGrafter"/>
</dbReference>
<dbReference type="Proteomes" id="UP000266328">
    <property type="component" value="Unassembled WGS sequence"/>
</dbReference>
<dbReference type="GO" id="GO:0006508">
    <property type="term" value="P:proteolysis"/>
    <property type="evidence" value="ECO:0007669"/>
    <property type="project" value="UniProtKB-KW"/>
</dbReference>
<evidence type="ECO:0000256" key="6">
    <source>
        <dbReference type="ARBA" id="ARBA00022833"/>
    </source>
</evidence>
<dbReference type="Gene3D" id="3.40.630.10">
    <property type="entry name" value="Zn peptidases"/>
    <property type="match status" value="1"/>
</dbReference>
<evidence type="ECO:0000256" key="8">
    <source>
        <dbReference type="ARBA" id="ARBA00023049"/>
    </source>
</evidence>
<evidence type="ECO:0000256" key="9">
    <source>
        <dbReference type="ARBA" id="ARBA00023285"/>
    </source>
</evidence>
<dbReference type="SUPFAM" id="SSF53187">
    <property type="entry name" value="Zn-dependent exopeptidases"/>
    <property type="match status" value="1"/>
</dbReference>
<feature type="domain" description="Peptidase M20 dimerisation" evidence="10">
    <location>
        <begin position="260"/>
        <end position="367"/>
    </location>
</feature>
<dbReference type="PANTHER" id="PTHR43808">
    <property type="entry name" value="ACETYLORNITHINE DEACETYLASE"/>
    <property type="match status" value="1"/>
</dbReference>
<keyword evidence="6" id="KW-0862">Zinc</keyword>
<dbReference type="Gene3D" id="3.30.70.360">
    <property type="match status" value="2"/>
</dbReference>
<sequence length="467" mass="50640">MKKAIDNYLNEHENEMMVALSGAIAIPSVKDPTTASSHAPFGKEVGRALEFMLKTAEGRRFTAENMENYVGRVRWGGDGTQYAVLTHVDVVPEGTGWSVPPFAGTIKDGRLYGRGSTDDKGPAIASIFALAAARAALQAQHIEPRNAIMLLFGTDEESGMVDFDYYFKKYGIPEAGFSPDGEFPIVNGEKGILNLQLVGHGVHGGILRHAEGGTRSNVVPQHAEAVLITDHDKMQRLQGLIERLPKDEFSVSTTLANGELKLDVEGVPAHASTPEKGRNAIGKLLQVLDAVHCLEGDESLQFLAREVGTEWTGHRVGVDFADEVSGVLTLNLGTLQIDHDNSTAVINIRYPIKVTSKQVTDQFVEKLLGTKIEFTVMSDSTPHYVDPDTPLIQTLQKAYTEYTGTEAKCFAIGGGTYARLIPGAVAFGPLFPGQPMTEHAPDEYIDVDSLLKATRIYAYAMAELLKG</sequence>
<organism evidence="11 12">
    <name type="scientific">Candidatus Cryosericum terrychapinii</name>
    <dbReference type="NCBI Taxonomy" id="2290919"/>
    <lineage>
        <taxon>Bacteria</taxon>
        <taxon>Pseudomonadati</taxon>
        <taxon>Caldisericota/Cryosericota group</taxon>
        <taxon>Candidatus Cryosericota</taxon>
        <taxon>Candidatus Cryosericia</taxon>
        <taxon>Candidatus Cryosericales</taxon>
        <taxon>Candidatus Cryosericaceae</taxon>
        <taxon>Candidatus Cryosericum</taxon>
    </lineage>
</organism>
<dbReference type="GO" id="GO:0008237">
    <property type="term" value="F:metallopeptidase activity"/>
    <property type="evidence" value="ECO:0007669"/>
    <property type="project" value="UniProtKB-KW"/>
</dbReference>
<keyword evidence="8" id="KW-0482">Metalloprotease</keyword>
<reference evidence="11 12" key="1">
    <citation type="submission" date="2018-09" db="EMBL/GenBank/DDBJ databases">
        <title>Discovery and Ecogenomic Context for Candidatus Cryosericales, a Global Caldiserica Order Active in Thawing Permafrost.</title>
        <authorList>
            <person name="Martinez M.A."/>
            <person name="Woodcroft B.J."/>
            <person name="Ignacio Espinoza J.C."/>
            <person name="Zayed A."/>
            <person name="Singleton C.M."/>
            <person name="Boyd J."/>
            <person name="Li Y.-F."/>
            <person name="Purvine S."/>
            <person name="Maughan H."/>
            <person name="Hodgkins S.B."/>
            <person name="Anderson D."/>
            <person name="Sederholm M."/>
            <person name="Temperton B."/>
            <person name="Saleska S.R."/>
            <person name="Tyson G.W."/>
            <person name="Rich V.I."/>
        </authorList>
    </citation>
    <scope>NUCLEOTIDE SEQUENCE [LARGE SCALE GENOMIC DNA]</scope>
    <source>
        <strain evidence="11 12">SMC7</strain>
    </source>
</reference>
<dbReference type="NCBIfam" id="TIGR01887">
    <property type="entry name" value="dipeptidaselike"/>
    <property type="match status" value="1"/>
</dbReference>
<protein>
    <submittedName>
        <fullName evidence="11">Dipeptidase PepV</fullName>
    </submittedName>
</protein>
<name>A0A398CT51_9BACT</name>
<evidence type="ECO:0000313" key="12">
    <source>
        <dbReference type="Proteomes" id="UP000266328"/>
    </source>
</evidence>
<comment type="similarity">
    <text evidence="2">Belongs to the peptidase M20A family.</text>
</comment>
<keyword evidence="5" id="KW-0378">Hydrolase</keyword>
<comment type="caution">
    <text evidence="11">The sequence shown here is derived from an EMBL/GenBank/DDBJ whole genome shotgun (WGS) entry which is preliminary data.</text>
</comment>
<gene>
    <name evidence="11" type="primary">pepV</name>
    <name evidence="11" type="ORF">SMC7_05185</name>
</gene>
<dbReference type="AlphaFoldDB" id="A0A398CT51"/>
<dbReference type="GO" id="GO:0016805">
    <property type="term" value="F:dipeptidase activity"/>
    <property type="evidence" value="ECO:0007669"/>
    <property type="project" value="UniProtKB-KW"/>
</dbReference>
<dbReference type="OrthoDB" id="9761532at2"/>
<dbReference type="GO" id="GO:0008777">
    <property type="term" value="F:acetylornithine deacetylase activity"/>
    <property type="evidence" value="ECO:0007669"/>
    <property type="project" value="TreeGrafter"/>
</dbReference>
<dbReference type="InterPro" id="IPR010964">
    <property type="entry name" value="M20A_pepV-rel"/>
</dbReference>
<dbReference type="InterPro" id="IPR002933">
    <property type="entry name" value="Peptidase_M20"/>
</dbReference>
<dbReference type="RefSeq" id="WP_119089290.1">
    <property type="nucleotide sequence ID" value="NZ_QXIS01000032.1"/>
</dbReference>
<dbReference type="InterPro" id="IPR011650">
    <property type="entry name" value="Peptidase_M20_dimer"/>
</dbReference>
<evidence type="ECO:0000256" key="4">
    <source>
        <dbReference type="ARBA" id="ARBA00022723"/>
    </source>
</evidence>
<keyword evidence="12" id="KW-1185">Reference proteome</keyword>
<proteinExistence type="inferred from homology"/>
<keyword evidence="9" id="KW-0170">Cobalt</keyword>
<comment type="cofactor">
    <cofactor evidence="1">
        <name>Zn(2+)</name>
        <dbReference type="ChEBI" id="CHEBI:29105"/>
    </cofactor>
</comment>
<evidence type="ECO:0000259" key="10">
    <source>
        <dbReference type="Pfam" id="PF07687"/>
    </source>
</evidence>
<dbReference type="Pfam" id="PF01546">
    <property type="entry name" value="Peptidase_M20"/>
    <property type="match status" value="1"/>
</dbReference>
<evidence type="ECO:0000313" key="11">
    <source>
        <dbReference type="EMBL" id="RIE05795.1"/>
    </source>
</evidence>
<dbReference type="NCBIfam" id="NF005591">
    <property type="entry name" value="PRK07318.1"/>
    <property type="match status" value="1"/>
</dbReference>
<dbReference type="InterPro" id="IPR050072">
    <property type="entry name" value="Peptidase_M20A"/>
</dbReference>
<evidence type="ECO:0000256" key="7">
    <source>
        <dbReference type="ARBA" id="ARBA00022997"/>
    </source>
</evidence>
<evidence type="ECO:0000256" key="5">
    <source>
        <dbReference type="ARBA" id="ARBA00022801"/>
    </source>
</evidence>
<evidence type="ECO:0000256" key="3">
    <source>
        <dbReference type="ARBA" id="ARBA00022670"/>
    </source>
</evidence>
<dbReference type="InterPro" id="IPR036264">
    <property type="entry name" value="Bact_exopeptidase_dim_dom"/>
</dbReference>
<keyword evidence="7" id="KW-0224">Dipeptidase</keyword>
<dbReference type="SUPFAM" id="SSF55031">
    <property type="entry name" value="Bacterial exopeptidase dimerisation domain"/>
    <property type="match status" value="1"/>
</dbReference>